<evidence type="ECO:0000256" key="3">
    <source>
        <dbReference type="ARBA" id="ARBA00022771"/>
    </source>
</evidence>
<reference evidence="7" key="1">
    <citation type="submission" date="2016-11" db="UniProtKB">
        <authorList>
            <consortium name="WormBaseParasite"/>
        </authorList>
    </citation>
    <scope>IDENTIFICATION</scope>
</reference>
<evidence type="ECO:0000313" key="6">
    <source>
        <dbReference type="Proteomes" id="UP000095283"/>
    </source>
</evidence>
<dbReference type="PANTHER" id="PTHR46134:SF3">
    <property type="entry name" value="ARFGAP WITH FG REPEATS 1"/>
    <property type="match status" value="1"/>
</dbReference>
<evidence type="ECO:0000256" key="4">
    <source>
        <dbReference type="ARBA" id="ARBA00022833"/>
    </source>
</evidence>
<feature type="compositionally biased region" description="Basic and acidic residues" evidence="5">
    <location>
        <begin position="425"/>
        <end position="436"/>
    </location>
</feature>
<dbReference type="GO" id="GO:0008270">
    <property type="term" value="F:zinc ion binding"/>
    <property type="evidence" value="ECO:0007669"/>
    <property type="project" value="UniProtKB-KW"/>
</dbReference>
<evidence type="ECO:0000313" key="7">
    <source>
        <dbReference type="WBParaSite" id="Hba_16278"/>
    </source>
</evidence>
<dbReference type="PANTHER" id="PTHR46134">
    <property type="entry name" value="DRONGO, ISOFORM F"/>
    <property type="match status" value="1"/>
</dbReference>
<dbReference type="GO" id="GO:0005737">
    <property type="term" value="C:cytoplasm"/>
    <property type="evidence" value="ECO:0007669"/>
    <property type="project" value="TreeGrafter"/>
</dbReference>
<evidence type="ECO:0000256" key="5">
    <source>
        <dbReference type="SAM" id="MobiDB-lite"/>
    </source>
</evidence>
<dbReference type="Proteomes" id="UP000095283">
    <property type="component" value="Unplaced"/>
</dbReference>
<evidence type="ECO:0000256" key="1">
    <source>
        <dbReference type="ARBA" id="ARBA00022723"/>
    </source>
</evidence>
<proteinExistence type="predicted"/>
<keyword evidence="6" id="KW-1185">Reference proteome</keyword>
<feature type="compositionally biased region" description="Polar residues" evidence="5">
    <location>
        <begin position="437"/>
        <end position="447"/>
    </location>
</feature>
<protein>
    <submittedName>
        <fullName evidence="7">Arf-GAP domain-containing protein</fullName>
    </submittedName>
</protein>
<organism evidence="6 7">
    <name type="scientific">Heterorhabditis bacteriophora</name>
    <name type="common">Entomopathogenic nematode worm</name>
    <dbReference type="NCBI Taxonomy" id="37862"/>
    <lineage>
        <taxon>Eukaryota</taxon>
        <taxon>Metazoa</taxon>
        <taxon>Ecdysozoa</taxon>
        <taxon>Nematoda</taxon>
        <taxon>Chromadorea</taxon>
        <taxon>Rhabditida</taxon>
        <taxon>Rhabditina</taxon>
        <taxon>Rhabditomorpha</taxon>
        <taxon>Strongyloidea</taxon>
        <taxon>Heterorhabditidae</taxon>
        <taxon>Heterorhabditis</taxon>
    </lineage>
</organism>
<feature type="region of interest" description="Disordered" evidence="5">
    <location>
        <begin position="409"/>
        <end position="462"/>
    </location>
</feature>
<keyword evidence="2" id="KW-0677">Repeat</keyword>
<dbReference type="WBParaSite" id="Hba_16278">
    <property type="protein sequence ID" value="Hba_16278"/>
    <property type="gene ID" value="Hba_16278"/>
</dbReference>
<keyword evidence="4" id="KW-0862">Zinc</keyword>
<dbReference type="InterPro" id="IPR052248">
    <property type="entry name" value="Arf-GAP_FG-repeat_protein"/>
</dbReference>
<sequence length="462" mass="49790">MATFSMDEVERIRSLGNNENARTWLGLYGGTPPAMTNKEDITAFLIKKYEKKQWYVPPSELVEQERLLNKAKEVANSSNSNKYVNTTGVKTCSPSVLDLFSSDPFATLGPASTSTRPSAVVSHSLDFPSMQPHVMGAFEHQPAQCSSTNQLPPKPLKPQLIDPFASMASNSSAQSKNNFDVFADFDAKFGDMTVKTSSTVTTIGNTVTIPTVSKPPTNAAFHEPIITNGATPFTNPFQPISMVPIVPLIPSSVSTMRDESYSHSLPVSIPNTTGADKYSALAELDEMFHHGGNSAPKDGDNKPTWVPSGFSTGLPPTCATAFPEPKHGQPTAFSMPKSSTMGTLADFGGSLNCFPAHTATFQQQIHTISQKDLSASPYTAYPSGYAQKENPYQNHGQVGFNVVNGVHLSNGQDPGLQQKGWTDPFKQHLNGEEADSKSVTGSSTTQKVEPPPIALSKWNPFL</sequence>
<keyword evidence="1" id="KW-0479">Metal-binding</keyword>
<evidence type="ECO:0000256" key="2">
    <source>
        <dbReference type="ARBA" id="ARBA00022737"/>
    </source>
</evidence>
<keyword evidence="3" id="KW-0863">Zinc-finger</keyword>
<accession>A0A1I7XFM3</accession>
<dbReference type="GO" id="GO:0016020">
    <property type="term" value="C:membrane"/>
    <property type="evidence" value="ECO:0007669"/>
    <property type="project" value="TreeGrafter"/>
</dbReference>
<dbReference type="AlphaFoldDB" id="A0A1I7XFM3"/>
<name>A0A1I7XFM3_HETBA</name>